<protein>
    <submittedName>
        <fullName evidence="1">Uncharacterized protein</fullName>
    </submittedName>
</protein>
<evidence type="ECO:0000313" key="1">
    <source>
        <dbReference type="EMBL" id="OIW28294.1"/>
    </source>
</evidence>
<dbReference type="AlphaFoldDB" id="A0A1J7ILF3"/>
<organism evidence="1 2">
    <name type="scientific">Coniochaeta ligniaria NRRL 30616</name>
    <dbReference type="NCBI Taxonomy" id="1408157"/>
    <lineage>
        <taxon>Eukaryota</taxon>
        <taxon>Fungi</taxon>
        <taxon>Dikarya</taxon>
        <taxon>Ascomycota</taxon>
        <taxon>Pezizomycotina</taxon>
        <taxon>Sordariomycetes</taxon>
        <taxon>Sordariomycetidae</taxon>
        <taxon>Coniochaetales</taxon>
        <taxon>Coniochaetaceae</taxon>
        <taxon>Coniochaeta</taxon>
    </lineage>
</organism>
<dbReference type="Proteomes" id="UP000182658">
    <property type="component" value="Unassembled WGS sequence"/>
</dbReference>
<accession>A0A1J7ILF3</accession>
<reference evidence="1 2" key="1">
    <citation type="submission" date="2016-10" db="EMBL/GenBank/DDBJ databases">
        <title>Draft genome sequence of Coniochaeta ligniaria NRRL30616, a lignocellulolytic fungus for bioabatement of inhibitors in plant biomass hydrolysates.</title>
        <authorList>
            <consortium name="DOE Joint Genome Institute"/>
            <person name="Jimenez D.J."/>
            <person name="Hector R.E."/>
            <person name="Riley R."/>
            <person name="Sun H."/>
            <person name="Grigoriev I.V."/>
            <person name="Van Elsas J.D."/>
            <person name="Nichols N.N."/>
        </authorList>
    </citation>
    <scope>NUCLEOTIDE SEQUENCE [LARGE SCALE GENOMIC DNA]</scope>
    <source>
        <strain evidence="1 2">NRRL 30616</strain>
    </source>
</reference>
<proteinExistence type="predicted"/>
<name>A0A1J7ILF3_9PEZI</name>
<dbReference type="InParanoid" id="A0A1J7ILF3"/>
<keyword evidence="2" id="KW-1185">Reference proteome</keyword>
<evidence type="ECO:0000313" key="2">
    <source>
        <dbReference type="Proteomes" id="UP000182658"/>
    </source>
</evidence>
<dbReference type="EMBL" id="KV875098">
    <property type="protein sequence ID" value="OIW28294.1"/>
    <property type="molecule type" value="Genomic_DNA"/>
</dbReference>
<gene>
    <name evidence="1" type="ORF">CONLIGDRAFT_371576</name>
</gene>
<sequence>MSISQSSTTLGAFHGLCQATVGQSEPTRSWTSSYTVQLYQLSCLPTTIPTVESALGLRQPLNTTLLKDAPPEEEFSGFHPFLTDLILYTTFAARAYLH</sequence>